<dbReference type="GeneID" id="110800363"/>
<gene>
    <name evidence="2 3" type="primary">LOC110800363</name>
</gene>
<dbReference type="SUPFAM" id="SSF82051">
    <property type="entry name" value="Obg GTP-binding protein N-terminal domain"/>
    <property type="match status" value="1"/>
</dbReference>
<evidence type="ECO:0000313" key="3">
    <source>
        <dbReference type="RefSeq" id="XP_056683476.1"/>
    </source>
</evidence>
<reference evidence="2 3" key="2">
    <citation type="submission" date="2025-05" db="UniProtKB">
        <authorList>
            <consortium name="RefSeq"/>
        </authorList>
    </citation>
    <scope>IDENTIFICATION</scope>
    <source>
        <tissue evidence="2 3">Leaf</tissue>
    </source>
</reference>
<evidence type="ECO:0000313" key="1">
    <source>
        <dbReference type="Proteomes" id="UP000813463"/>
    </source>
</evidence>
<dbReference type="Proteomes" id="UP000813463">
    <property type="component" value="Chromosome 4"/>
</dbReference>
<dbReference type="RefSeq" id="XP_056683475.1">
    <property type="nucleotide sequence ID" value="XM_056827497.1"/>
</dbReference>
<keyword evidence="1" id="KW-1185">Reference proteome</keyword>
<protein>
    <submittedName>
        <fullName evidence="2 3">Probable GTP-binding protein OBGM, mitochondrial isoform X1</fullName>
    </submittedName>
</protein>
<evidence type="ECO:0000313" key="2">
    <source>
        <dbReference type="RefSeq" id="XP_056683475.1"/>
    </source>
</evidence>
<sequence length="153" mass="17349">MLREVTVEVGMEVCDVVELIGMASLMNGRWGGHGTSKNKIGSRGEDKVVQVPVSTAIYFVESEIPSIVEKSSSVIHPWDAATKDTEDKTRHQIQVNTKTRHQILLPSKHIKFSQETYSSENVDEVRDVWVEYFLKQDEDEDEENKDVGMEITP</sequence>
<dbReference type="RefSeq" id="XP_056683476.1">
    <property type="nucleotide sequence ID" value="XM_056827498.1"/>
</dbReference>
<reference evidence="1" key="1">
    <citation type="journal article" date="2021" name="Nat. Commun.">
        <title>Genomic analyses provide insights into spinach domestication and the genetic basis of agronomic traits.</title>
        <authorList>
            <person name="Cai X."/>
            <person name="Sun X."/>
            <person name="Xu C."/>
            <person name="Sun H."/>
            <person name="Wang X."/>
            <person name="Ge C."/>
            <person name="Zhang Z."/>
            <person name="Wang Q."/>
            <person name="Fei Z."/>
            <person name="Jiao C."/>
            <person name="Wang Q."/>
        </authorList>
    </citation>
    <scope>NUCLEOTIDE SEQUENCE [LARGE SCALE GENOMIC DNA]</scope>
    <source>
        <strain evidence="1">cv. Varoflay</strain>
    </source>
</reference>
<accession>A0ABM3QJE5</accession>
<name>A0ABM3QJE5_SPIOL</name>
<organism evidence="1 2">
    <name type="scientific">Spinacia oleracea</name>
    <name type="common">Spinach</name>
    <dbReference type="NCBI Taxonomy" id="3562"/>
    <lineage>
        <taxon>Eukaryota</taxon>
        <taxon>Viridiplantae</taxon>
        <taxon>Streptophyta</taxon>
        <taxon>Embryophyta</taxon>
        <taxon>Tracheophyta</taxon>
        <taxon>Spermatophyta</taxon>
        <taxon>Magnoliopsida</taxon>
        <taxon>eudicotyledons</taxon>
        <taxon>Gunneridae</taxon>
        <taxon>Pentapetalae</taxon>
        <taxon>Caryophyllales</taxon>
        <taxon>Chenopodiaceae</taxon>
        <taxon>Chenopodioideae</taxon>
        <taxon>Anserineae</taxon>
        <taxon>Spinacia</taxon>
    </lineage>
</organism>
<proteinExistence type="predicted"/>
<dbReference type="InterPro" id="IPR036726">
    <property type="entry name" value="GTP1_OBG_dom_sf"/>
</dbReference>